<sequence>MQLDNLDLDYLKTLTVLYIEDDEEVRRQFEYFLRRRCATLLTAFNGVEGLRAFRDHAPDIIITDIQMPVMDGLSMLKEIQAIDHSVPFIVTTAFEQTDYLLRSIDVGVDKYVIKPVITERLYAALLDCAHRLRVEDQLRLAAKALESSMEGIMITDAENKIISVNPAFCSITGYQPKEVVGKTPKVLSSGYQDVRFYTNMWRDLATKGCWQGEVINRCKCGRIYPEWLSITTLYDSHRQVTNRIGIFSDISERKLAEENLRNLAQHDNLTGLANRSLLMARFEMALASASRNGEQLGVLFVDLDNFKFINDSYGHGVGDGVLQEVARRLQSLFRANDTICRLGGDEFIIVQSSVGGLPDAERAAEKILDVLIPAIEIDEFSVDITSSVGIAVYPDHGSDLNTLVRNADMAMYLAKQQGKNTYRFYQS</sequence>
<evidence type="ECO:0000313" key="7">
    <source>
        <dbReference type="Proteomes" id="UP000784128"/>
    </source>
</evidence>
<dbReference type="PANTHER" id="PTHR46663:SF3">
    <property type="entry name" value="SLL0267 PROTEIN"/>
    <property type="match status" value="1"/>
</dbReference>
<dbReference type="PROSITE" id="PS50110">
    <property type="entry name" value="RESPONSE_REGULATORY"/>
    <property type="match status" value="1"/>
</dbReference>
<dbReference type="InterPro" id="IPR001610">
    <property type="entry name" value="PAC"/>
</dbReference>
<evidence type="ECO:0000259" key="4">
    <source>
        <dbReference type="PROSITE" id="PS50113"/>
    </source>
</evidence>
<dbReference type="PROSITE" id="PS50113">
    <property type="entry name" value="PAC"/>
    <property type="match status" value="1"/>
</dbReference>
<dbReference type="SUPFAM" id="SSF52172">
    <property type="entry name" value="CheY-like"/>
    <property type="match status" value="1"/>
</dbReference>
<dbReference type="SMART" id="SM00086">
    <property type="entry name" value="PAC"/>
    <property type="match status" value="1"/>
</dbReference>
<feature type="domain" description="PAS" evidence="3">
    <location>
        <begin position="137"/>
        <end position="183"/>
    </location>
</feature>
<dbReference type="EMBL" id="JAHDYS010000010">
    <property type="protein sequence ID" value="MBT1072430.1"/>
    <property type="molecule type" value="Genomic_DNA"/>
</dbReference>
<dbReference type="SMART" id="SM00267">
    <property type="entry name" value="GGDEF"/>
    <property type="match status" value="1"/>
</dbReference>
<dbReference type="SUPFAM" id="SSF55073">
    <property type="entry name" value="Nucleotide cyclase"/>
    <property type="match status" value="1"/>
</dbReference>
<feature type="modified residue" description="4-aspartylphosphate" evidence="1">
    <location>
        <position position="64"/>
    </location>
</feature>
<dbReference type="PROSITE" id="PS50887">
    <property type="entry name" value="GGDEF"/>
    <property type="match status" value="1"/>
</dbReference>
<dbReference type="InterPro" id="IPR043128">
    <property type="entry name" value="Rev_trsase/Diguanyl_cyclase"/>
</dbReference>
<comment type="caution">
    <text evidence="6">The sequence shown here is derived from an EMBL/GenBank/DDBJ whole genome shotgun (WGS) entry which is preliminary data.</text>
</comment>
<keyword evidence="6" id="KW-0548">Nucleotidyltransferase</keyword>
<proteinExistence type="predicted"/>
<dbReference type="Gene3D" id="3.30.450.20">
    <property type="entry name" value="PAS domain"/>
    <property type="match status" value="1"/>
</dbReference>
<dbReference type="InterPro" id="IPR035965">
    <property type="entry name" value="PAS-like_dom_sf"/>
</dbReference>
<dbReference type="Gene3D" id="3.40.50.2300">
    <property type="match status" value="1"/>
</dbReference>
<dbReference type="EC" id="2.7.7.65" evidence="6"/>
<dbReference type="Pfam" id="PF13426">
    <property type="entry name" value="PAS_9"/>
    <property type="match status" value="1"/>
</dbReference>
<protein>
    <submittedName>
        <fullName evidence="6">Diguanylate cyclase</fullName>
        <ecNumber evidence="6">2.7.7.65</ecNumber>
    </submittedName>
</protein>
<dbReference type="InterPro" id="IPR052163">
    <property type="entry name" value="DGC-Regulatory_Protein"/>
</dbReference>
<dbReference type="InterPro" id="IPR011006">
    <property type="entry name" value="CheY-like_superfamily"/>
</dbReference>
<dbReference type="InterPro" id="IPR001789">
    <property type="entry name" value="Sig_transdc_resp-reg_receiver"/>
</dbReference>
<gene>
    <name evidence="6" type="ORF">KJB30_11580</name>
</gene>
<accession>A0ABS5U9V6</accession>
<dbReference type="Gene3D" id="3.30.70.270">
    <property type="match status" value="1"/>
</dbReference>
<dbReference type="SMART" id="SM00448">
    <property type="entry name" value="REC"/>
    <property type="match status" value="1"/>
</dbReference>
<evidence type="ECO:0000313" key="6">
    <source>
        <dbReference type="EMBL" id="MBT1072430.1"/>
    </source>
</evidence>
<keyword evidence="6" id="KW-0808">Transferase</keyword>
<dbReference type="SUPFAM" id="SSF55785">
    <property type="entry name" value="PYP-like sensor domain (PAS domain)"/>
    <property type="match status" value="1"/>
</dbReference>
<dbReference type="PANTHER" id="PTHR46663">
    <property type="entry name" value="DIGUANYLATE CYCLASE DGCT-RELATED"/>
    <property type="match status" value="1"/>
</dbReference>
<dbReference type="SMART" id="SM00091">
    <property type="entry name" value="PAS"/>
    <property type="match status" value="1"/>
</dbReference>
<organism evidence="6 7">
    <name type="scientific">Pelotalea chapellei</name>
    <dbReference type="NCBI Taxonomy" id="44671"/>
    <lineage>
        <taxon>Bacteria</taxon>
        <taxon>Pseudomonadati</taxon>
        <taxon>Thermodesulfobacteriota</taxon>
        <taxon>Desulfuromonadia</taxon>
        <taxon>Geobacterales</taxon>
        <taxon>Geobacteraceae</taxon>
        <taxon>Pelotalea</taxon>
    </lineage>
</organism>
<dbReference type="Pfam" id="PF00990">
    <property type="entry name" value="GGDEF"/>
    <property type="match status" value="1"/>
</dbReference>
<keyword evidence="1" id="KW-0597">Phosphoprotein</keyword>
<dbReference type="CDD" id="cd17536">
    <property type="entry name" value="REC_YesN-like"/>
    <property type="match status" value="1"/>
</dbReference>
<dbReference type="NCBIfam" id="TIGR00229">
    <property type="entry name" value="sensory_box"/>
    <property type="match status" value="1"/>
</dbReference>
<dbReference type="CDD" id="cd00130">
    <property type="entry name" value="PAS"/>
    <property type="match status" value="1"/>
</dbReference>
<evidence type="ECO:0000259" key="3">
    <source>
        <dbReference type="PROSITE" id="PS50112"/>
    </source>
</evidence>
<dbReference type="InterPro" id="IPR000700">
    <property type="entry name" value="PAS-assoc_C"/>
</dbReference>
<dbReference type="RefSeq" id="WP_214299381.1">
    <property type="nucleotide sequence ID" value="NZ_JAHDYS010000010.1"/>
</dbReference>
<dbReference type="GO" id="GO:0052621">
    <property type="term" value="F:diguanylate cyclase activity"/>
    <property type="evidence" value="ECO:0007669"/>
    <property type="project" value="UniProtKB-EC"/>
</dbReference>
<evidence type="ECO:0000259" key="5">
    <source>
        <dbReference type="PROSITE" id="PS50887"/>
    </source>
</evidence>
<feature type="domain" description="GGDEF" evidence="5">
    <location>
        <begin position="294"/>
        <end position="427"/>
    </location>
</feature>
<dbReference type="InterPro" id="IPR000014">
    <property type="entry name" value="PAS"/>
</dbReference>
<dbReference type="CDD" id="cd01949">
    <property type="entry name" value="GGDEF"/>
    <property type="match status" value="1"/>
</dbReference>
<dbReference type="PROSITE" id="PS50112">
    <property type="entry name" value="PAS"/>
    <property type="match status" value="1"/>
</dbReference>
<evidence type="ECO:0000259" key="2">
    <source>
        <dbReference type="PROSITE" id="PS50110"/>
    </source>
</evidence>
<dbReference type="Pfam" id="PF00072">
    <property type="entry name" value="Response_reg"/>
    <property type="match status" value="1"/>
</dbReference>
<dbReference type="InterPro" id="IPR000160">
    <property type="entry name" value="GGDEF_dom"/>
</dbReference>
<reference evidence="6 7" key="1">
    <citation type="submission" date="2021-05" db="EMBL/GenBank/DDBJ databases">
        <title>The draft genome of Geobacter chapellei DSM 13688.</title>
        <authorList>
            <person name="Xu Z."/>
            <person name="Masuda Y."/>
            <person name="Itoh H."/>
            <person name="Senoo K."/>
        </authorList>
    </citation>
    <scope>NUCLEOTIDE SEQUENCE [LARGE SCALE GENOMIC DNA]</scope>
    <source>
        <strain evidence="6 7">DSM 13688</strain>
    </source>
</reference>
<feature type="domain" description="Response regulatory" evidence="2">
    <location>
        <begin position="15"/>
        <end position="129"/>
    </location>
</feature>
<dbReference type="NCBIfam" id="TIGR00254">
    <property type="entry name" value="GGDEF"/>
    <property type="match status" value="1"/>
</dbReference>
<dbReference type="InterPro" id="IPR029787">
    <property type="entry name" value="Nucleotide_cyclase"/>
</dbReference>
<keyword evidence="7" id="KW-1185">Reference proteome</keyword>
<dbReference type="Proteomes" id="UP000784128">
    <property type="component" value="Unassembled WGS sequence"/>
</dbReference>
<feature type="domain" description="PAC" evidence="4">
    <location>
        <begin position="208"/>
        <end position="262"/>
    </location>
</feature>
<name>A0ABS5U9V6_9BACT</name>
<evidence type="ECO:0000256" key="1">
    <source>
        <dbReference type="PROSITE-ProRule" id="PRU00169"/>
    </source>
</evidence>